<evidence type="ECO:0000313" key="2">
    <source>
        <dbReference type="Proteomes" id="UP000460626"/>
    </source>
</evidence>
<keyword evidence="2" id="KW-1185">Reference proteome</keyword>
<proteinExistence type="predicted"/>
<gene>
    <name evidence="1" type="ORF">GRI62_14250</name>
</gene>
<keyword evidence="1" id="KW-0238">DNA-binding</keyword>
<reference evidence="1 2" key="1">
    <citation type="submission" date="2019-12" db="EMBL/GenBank/DDBJ databases">
        <title>Genomic-based taxomic classification of the family Erythrobacteraceae.</title>
        <authorList>
            <person name="Xu L."/>
        </authorList>
    </citation>
    <scope>NUCLEOTIDE SEQUENCE [LARGE SCALE GENOMIC DNA]</scope>
    <source>
        <strain evidence="1 2">RC4-10-4</strain>
    </source>
</reference>
<dbReference type="Proteomes" id="UP000460626">
    <property type="component" value="Unassembled WGS sequence"/>
</dbReference>
<comment type="caution">
    <text evidence="1">The sequence shown here is derived from an EMBL/GenBank/DDBJ whole genome shotgun (WGS) entry which is preliminary data.</text>
</comment>
<sequence>MDQVQFLKVQVLPDGRVDRVNAARFLGKAPKTLAEWHRLGIGPRSLLVGGRRFYHLTELQSFVNGGRTAVQTS</sequence>
<accession>A0A845AB49</accession>
<organism evidence="1 2">
    <name type="scientific">Aurantiacibacter arachoides</name>
    <dbReference type="NCBI Taxonomy" id="1850444"/>
    <lineage>
        <taxon>Bacteria</taxon>
        <taxon>Pseudomonadati</taxon>
        <taxon>Pseudomonadota</taxon>
        <taxon>Alphaproteobacteria</taxon>
        <taxon>Sphingomonadales</taxon>
        <taxon>Erythrobacteraceae</taxon>
        <taxon>Aurantiacibacter</taxon>
    </lineage>
</organism>
<dbReference type="AlphaFoldDB" id="A0A845AB49"/>
<evidence type="ECO:0000313" key="1">
    <source>
        <dbReference type="EMBL" id="MXO94759.1"/>
    </source>
</evidence>
<dbReference type="EMBL" id="WTYH01000001">
    <property type="protein sequence ID" value="MXO94759.1"/>
    <property type="molecule type" value="Genomic_DNA"/>
</dbReference>
<name>A0A845AB49_9SPHN</name>
<dbReference type="GO" id="GO:0003677">
    <property type="term" value="F:DNA binding"/>
    <property type="evidence" value="ECO:0007669"/>
    <property type="project" value="UniProtKB-KW"/>
</dbReference>
<dbReference type="OrthoDB" id="9806994at2"/>
<protein>
    <submittedName>
        <fullName evidence="1">DNA-binding protein</fullName>
    </submittedName>
</protein>
<dbReference type="RefSeq" id="WP_131451369.1">
    <property type="nucleotide sequence ID" value="NZ_BMJK01000001.1"/>
</dbReference>